<gene>
    <name evidence="3" type="ORF">Pan54_48660</name>
</gene>
<accession>A0A5C5XPV9</accession>
<evidence type="ECO:0000256" key="1">
    <source>
        <dbReference type="SAM" id="MobiDB-lite"/>
    </source>
</evidence>
<sequence>MKHFKLGLTGIVLHVFLILPASLQADRFTIATPAGEREEVIGRIHGSGQGAIAIERRDGGMKLVAQGAVLERDNSVDWEPYSTDEMVEHLTEKFGSDLFRSFTDDHFVIGMVLMGPLERAGEGPATGFMRKAAQFMKNVQSVFQTFAKDMRLEIQDPETPLVLLIFESDDDFNKYAMEVTKGQGLSVSRISGFYDGMTNFLSIRMAECSTFEVPLHEAIHQQVYNRGLLKRLAPIPAWFNEGIATGFEANKDRIRSGPAKVHSRFAAKAPKVEQVGWDDLISEDLAFQGDVMAGDAYCLAWCLHWLLVNEHPKEYTEYVKMLSEKEPLLKEEDLARKREFEQFFGDDMESLKQEFILSLNTAMRRQRNVREEPQKAGYYYAQQGLADIELSAISRTDRGGLLELEGRIRNINPLRSLTFSVSVVTDGGNYAQWILPDVDPNRIIRLPKKYAQEALPGLSPQPSNSFRVNIRSVIPESTEGQSWQRGNLPDPTKG</sequence>
<comment type="caution">
    <text evidence="3">The sequence shown here is derived from an EMBL/GenBank/DDBJ whole genome shotgun (WGS) entry which is preliminary data.</text>
</comment>
<evidence type="ECO:0000259" key="2">
    <source>
        <dbReference type="Pfam" id="PF07607"/>
    </source>
</evidence>
<organism evidence="3 4">
    <name type="scientific">Rubinisphaera italica</name>
    <dbReference type="NCBI Taxonomy" id="2527969"/>
    <lineage>
        <taxon>Bacteria</taxon>
        <taxon>Pseudomonadati</taxon>
        <taxon>Planctomycetota</taxon>
        <taxon>Planctomycetia</taxon>
        <taxon>Planctomycetales</taxon>
        <taxon>Planctomycetaceae</taxon>
        <taxon>Rubinisphaera</taxon>
    </lineage>
</organism>
<dbReference type="EMBL" id="SJPG01000001">
    <property type="protein sequence ID" value="TWT64105.1"/>
    <property type="molecule type" value="Genomic_DNA"/>
</dbReference>
<name>A0A5C5XPV9_9PLAN</name>
<dbReference type="RefSeq" id="WP_146505845.1">
    <property type="nucleotide sequence ID" value="NZ_SJPG01000001.1"/>
</dbReference>
<dbReference type="Proteomes" id="UP000316095">
    <property type="component" value="Unassembled WGS sequence"/>
</dbReference>
<dbReference type="Pfam" id="PF07607">
    <property type="entry name" value="DUF1570"/>
    <property type="match status" value="1"/>
</dbReference>
<protein>
    <recommendedName>
        <fullName evidence="2">DUF1570 domain-containing protein</fullName>
    </recommendedName>
</protein>
<keyword evidence="4" id="KW-1185">Reference proteome</keyword>
<dbReference type="InterPro" id="IPR011464">
    <property type="entry name" value="DUF1570"/>
</dbReference>
<dbReference type="AlphaFoldDB" id="A0A5C5XPV9"/>
<proteinExistence type="predicted"/>
<feature type="region of interest" description="Disordered" evidence="1">
    <location>
        <begin position="473"/>
        <end position="494"/>
    </location>
</feature>
<dbReference type="OrthoDB" id="208796at2"/>
<feature type="domain" description="DUF1570" evidence="2">
    <location>
        <begin position="216"/>
        <end position="328"/>
    </location>
</feature>
<evidence type="ECO:0000313" key="3">
    <source>
        <dbReference type="EMBL" id="TWT64105.1"/>
    </source>
</evidence>
<evidence type="ECO:0000313" key="4">
    <source>
        <dbReference type="Proteomes" id="UP000316095"/>
    </source>
</evidence>
<reference evidence="3 4" key="1">
    <citation type="submission" date="2019-02" db="EMBL/GenBank/DDBJ databases">
        <title>Deep-cultivation of Planctomycetes and their phenomic and genomic characterization uncovers novel biology.</title>
        <authorList>
            <person name="Wiegand S."/>
            <person name="Jogler M."/>
            <person name="Boedeker C."/>
            <person name="Pinto D."/>
            <person name="Vollmers J."/>
            <person name="Rivas-Marin E."/>
            <person name="Kohn T."/>
            <person name="Peeters S.H."/>
            <person name="Heuer A."/>
            <person name="Rast P."/>
            <person name="Oberbeckmann S."/>
            <person name="Bunk B."/>
            <person name="Jeske O."/>
            <person name="Meyerdierks A."/>
            <person name="Storesund J.E."/>
            <person name="Kallscheuer N."/>
            <person name="Luecker S."/>
            <person name="Lage O.M."/>
            <person name="Pohl T."/>
            <person name="Merkel B.J."/>
            <person name="Hornburger P."/>
            <person name="Mueller R.-W."/>
            <person name="Bruemmer F."/>
            <person name="Labrenz M."/>
            <person name="Spormann A.M."/>
            <person name="Op Den Camp H."/>
            <person name="Overmann J."/>
            <person name="Amann R."/>
            <person name="Jetten M.S.M."/>
            <person name="Mascher T."/>
            <person name="Medema M.H."/>
            <person name="Devos D.P."/>
            <person name="Kaster A.-K."/>
            <person name="Ovreas L."/>
            <person name="Rohde M."/>
            <person name="Galperin M.Y."/>
            <person name="Jogler C."/>
        </authorList>
    </citation>
    <scope>NUCLEOTIDE SEQUENCE [LARGE SCALE GENOMIC DNA]</scope>
    <source>
        <strain evidence="3 4">Pan54</strain>
    </source>
</reference>